<dbReference type="HOGENOM" id="CLU_1561545_0_0_6"/>
<sequence length="171" mass="19866">MITTIKPIIKSPLDDFSQNKSEDIKCKVKKEWSKKTDNTDISYSYINNNIELEKTNPIDLINKFKYVNINNLPTNKNISADYNRYNFLLLYKKISNLSVTEKEAFISEMIKSLNKNNAFQHQESLKKAVEVALNKVTMVNLALEPLTTQMHHNIANLTIEYNDDEEELIFS</sequence>
<proteinExistence type="predicted"/>
<dbReference type="Proteomes" id="UP000010290">
    <property type="component" value="Chromosome"/>
</dbReference>
<organism evidence="1 2">
    <name type="scientific">Providencia sneebia DSM 19967</name>
    <dbReference type="NCBI Taxonomy" id="1141660"/>
    <lineage>
        <taxon>Bacteria</taxon>
        <taxon>Pseudomonadati</taxon>
        <taxon>Pseudomonadota</taxon>
        <taxon>Gammaproteobacteria</taxon>
        <taxon>Enterobacterales</taxon>
        <taxon>Morganellaceae</taxon>
        <taxon>Providencia</taxon>
    </lineage>
</organism>
<protein>
    <submittedName>
        <fullName evidence="1">Uncharacterized protein</fullName>
    </submittedName>
</protein>
<accession>K8WJW5</accession>
<comment type="caution">
    <text evidence="1">The sequence shown here is derived from an EMBL/GenBank/DDBJ whole genome shotgun (WGS) entry which is preliminary data.</text>
</comment>
<dbReference type="PATRIC" id="fig|1141660.3.peg.454"/>
<keyword evidence="2" id="KW-1185">Reference proteome</keyword>
<evidence type="ECO:0000313" key="2">
    <source>
        <dbReference type="Proteomes" id="UP000010290"/>
    </source>
</evidence>
<gene>
    <name evidence="1" type="ORF">OO7_02266</name>
</gene>
<dbReference type="AlphaFoldDB" id="K8WJW5"/>
<dbReference type="EMBL" id="AKKN01000003">
    <property type="protein sequence ID" value="EKT60878.1"/>
    <property type="molecule type" value="Genomic_DNA"/>
</dbReference>
<evidence type="ECO:0000313" key="1">
    <source>
        <dbReference type="EMBL" id="EKT60878.1"/>
    </source>
</evidence>
<reference evidence="1 2" key="1">
    <citation type="journal article" date="2012" name="BMC Genomics">
        <title>Comparative genomics of bacteria in the genus Providencia isolated from wild Drosophila melanogaster.</title>
        <authorList>
            <person name="Galac M.R."/>
            <person name="Lazzaro B.P."/>
        </authorList>
    </citation>
    <scope>NUCLEOTIDE SEQUENCE [LARGE SCALE GENOMIC DNA]</scope>
    <source>
        <strain evidence="1 2">DSM 19967</strain>
    </source>
</reference>
<dbReference type="RefSeq" id="WP_008914336.1">
    <property type="nucleotide sequence ID" value="NZ_CM001773.1"/>
</dbReference>
<name>K8WJW5_9GAMM</name>